<name>A0A212C9P4_CEREH</name>
<feature type="compositionally biased region" description="Pro residues" evidence="2">
    <location>
        <begin position="339"/>
        <end position="368"/>
    </location>
</feature>
<protein>
    <recommendedName>
        <fullName evidence="3">ALIX V-shaped domain-containing protein</fullName>
    </recommendedName>
</protein>
<dbReference type="EMBL" id="MKHE01000024">
    <property type="protein sequence ID" value="OWK02721.1"/>
    <property type="molecule type" value="Genomic_DNA"/>
</dbReference>
<evidence type="ECO:0000256" key="1">
    <source>
        <dbReference type="SAM" id="Coils"/>
    </source>
</evidence>
<evidence type="ECO:0000259" key="3">
    <source>
        <dbReference type="Pfam" id="PF13949"/>
    </source>
</evidence>
<feature type="region of interest" description="Disordered" evidence="2">
    <location>
        <begin position="318"/>
        <end position="419"/>
    </location>
</feature>
<accession>A0A212C9P4</accession>
<feature type="coiled-coil region" evidence="1">
    <location>
        <begin position="157"/>
        <end position="184"/>
    </location>
</feature>
<feature type="region of interest" description="Disordered" evidence="2">
    <location>
        <begin position="448"/>
        <end position="480"/>
    </location>
</feature>
<evidence type="ECO:0000256" key="2">
    <source>
        <dbReference type="SAM" id="MobiDB-lite"/>
    </source>
</evidence>
<dbReference type="PANTHER" id="PTHR23030:SF39">
    <property type="entry name" value="PROGRAMMED CELL DEATH 6-INTERACTING PROTEIN"/>
    <property type="match status" value="1"/>
</dbReference>
<dbReference type="GO" id="GO:0000281">
    <property type="term" value="P:mitotic cytokinesis"/>
    <property type="evidence" value="ECO:0007669"/>
    <property type="project" value="TreeGrafter"/>
</dbReference>
<feature type="compositionally biased region" description="Pro residues" evidence="2">
    <location>
        <begin position="456"/>
        <end position="472"/>
    </location>
</feature>
<feature type="compositionally biased region" description="Low complexity" evidence="2">
    <location>
        <begin position="369"/>
        <end position="380"/>
    </location>
</feature>
<sequence>MVPVSVQQSLAAYNQRKADLVNRSIAQMREATTLANGVLASLNLPAAIEDISGDTVPQSILTKSTSVIEQGGIQTVDQLIKELPELLQRNREILDEGNNFRTVLDKAVQADGQVKERYQAHRDTIALLCKPEPELNAAIPSANPAKTMQGSEVVNVLKSLLTNLDEVKKEREGLENDLKSVNFDMTSKFLTALAQDGVINEEAISVTELDRIYGGLTTKVQESLKKQEGLLKNIQVSHQEFSKMKQSNNEANLREEVLKNLAAAYDNFVELVANLKEGTKFYNELTEILVRFQNKCSDIVFARKTERDELLKDLQQSIAREPSAPSIPTPTYQSSPAGGPTPAPPTPAPRTMPPAKPQPPARPPPPVLPANRTPASAPAAAPAPAPAPAGTGPTIPAPSQTPGSAPLPQAQGPPYPTYPGYPGYCQMPMPMGYNPYAYGQYNMPYPPVYHQSPGQAPYPGPQQPSYPFPQPPQQSYYPQQ</sequence>
<dbReference type="Gene3D" id="1.20.120.560">
    <property type="entry name" value="alix/aip1 in complex with the ypdl late domain"/>
    <property type="match status" value="2"/>
</dbReference>
<keyword evidence="1" id="KW-0175">Coiled coil</keyword>
<comment type="caution">
    <text evidence="4">The sequence shown here is derived from an EMBL/GenBank/DDBJ whole genome shotgun (WGS) entry which is preliminary data.</text>
</comment>
<dbReference type="CDD" id="cd09235">
    <property type="entry name" value="V_Alix"/>
    <property type="match status" value="1"/>
</dbReference>
<feature type="domain" description="ALIX V-shaped" evidence="3">
    <location>
        <begin position="98"/>
        <end position="306"/>
    </location>
</feature>
<dbReference type="Proteomes" id="UP000242450">
    <property type="component" value="Chromosome 24"/>
</dbReference>
<feature type="non-terminal residue" evidence="4">
    <location>
        <position position="480"/>
    </location>
</feature>
<reference evidence="4 5" key="1">
    <citation type="journal article" date="2018" name="Mol. Genet. Genomics">
        <title>The red deer Cervus elaphus genome CerEla1.0: sequencing, annotating, genes, and chromosomes.</title>
        <authorList>
            <person name="Bana N.A."/>
            <person name="Nyiri A."/>
            <person name="Nagy J."/>
            <person name="Frank K."/>
            <person name="Nagy T."/>
            <person name="Steger V."/>
            <person name="Schiller M."/>
            <person name="Lakatos P."/>
            <person name="Sugar L."/>
            <person name="Horn P."/>
            <person name="Barta E."/>
            <person name="Orosz L."/>
        </authorList>
    </citation>
    <scope>NUCLEOTIDE SEQUENCE [LARGE SCALE GENOMIC DNA]</scope>
    <source>
        <strain evidence="4">Hungarian</strain>
    </source>
</reference>
<dbReference type="OrthoDB" id="2141925at2759"/>
<dbReference type="InterPro" id="IPR025304">
    <property type="entry name" value="ALIX_V_dom"/>
</dbReference>
<keyword evidence="5" id="KW-1185">Reference proteome</keyword>
<evidence type="ECO:0000313" key="5">
    <source>
        <dbReference type="Proteomes" id="UP000242450"/>
    </source>
</evidence>
<gene>
    <name evidence="4" type="ORF">Celaphus_00010230</name>
</gene>
<proteinExistence type="predicted"/>
<evidence type="ECO:0000313" key="4">
    <source>
        <dbReference type="EMBL" id="OWK02721.1"/>
    </source>
</evidence>
<dbReference type="PANTHER" id="PTHR23030">
    <property type="entry name" value="PCD6 INTERACTING PROTEIN-RELATED"/>
    <property type="match status" value="1"/>
</dbReference>
<feature type="compositionally biased region" description="Low complexity" evidence="2">
    <location>
        <begin position="388"/>
        <end position="398"/>
    </location>
</feature>
<dbReference type="Pfam" id="PF13949">
    <property type="entry name" value="ALIX_LYPXL_bnd"/>
    <property type="match status" value="1"/>
</dbReference>
<organism evidence="4 5">
    <name type="scientific">Cervus elaphus hippelaphus</name>
    <name type="common">European red deer</name>
    <dbReference type="NCBI Taxonomy" id="46360"/>
    <lineage>
        <taxon>Eukaryota</taxon>
        <taxon>Metazoa</taxon>
        <taxon>Chordata</taxon>
        <taxon>Craniata</taxon>
        <taxon>Vertebrata</taxon>
        <taxon>Euteleostomi</taxon>
        <taxon>Mammalia</taxon>
        <taxon>Eutheria</taxon>
        <taxon>Laurasiatheria</taxon>
        <taxon>Artiodactyla</taxon>
        <taxon>Ruminantia</taxon>
        <taxon>Pecora</taxon>
        <taxon>Cervidae</taxon>
        <taxon>Cervinae</taxon>
        <taxon>Cervus</taxon>
    </lineage>
</organism>
<dbReference type="AlphaFoldDB" id="A0A212C9P4"/>
<dbReference type="GO" id="GO:0005768">
    <property type="term" value="C:endosome"/>
    <property type="evidence" value="ECO:0007669"/>
    <property type="project" value="TreeGrafter"/>
</dbReference>